<proteinExistence type="predicted"/>
<evidence type="ECO:0000313" key="1">
    <source>
        <dbReference type="EMBL" id="KAF7271431.1"/>
    </source>
</evidence>
<evidence type="ECO:0000313" key="2">
    <source>
        <dbReference type="Proteomes" id="UP000625711"/>
    </source>
</evidence>
<accession>A0A834I2X8</accession>
<sequence>MHQIKYINLNANNIHYLKKEYPEWNGSDAPYYCGSYGTHTAGRGRTNDKVWTNVGGKGALITRSGMPDACSQSDETG</sequence>
<dbReference type="Proteomes" id="UP000625711">
    <property type="component" value="Unassembled WGS sequence"/>
</dbReference>
<organism evidence="1 2">
    <name type="scientific">Rhynchophorus ferrugineus</name>
    <name type="common">Red palm weevil</name>
    <name type="synonym">Curculio ferrugineus</name>
    <dbReference type="NCBI Taxonomy" id="354439"/>
    <lineage>
        <taxon>Eukaryota</taxon>
        <taxon>Metazoa</taxon>
        <taxon>Ecdysozoa</taxon>
        <taxon>Arthropoda</taxon>
        <taxon>Hexapoda</taxon>
        <taxon>Insecta</taxon>
        <taxon>Pterygota</taxon>
        <taxon>Neoptera</taxon>
        <taxon>Endopterygota</taxon>
        <taxon>Coleoptera</taxon>
        <taxon>Polyphaga</taxon>
        <taxon>Cucujiformia</taxon>
        <taxon>Curculionidae</taxon>
        <taxon>Dryophthorinae</taxon>
        <taxon>Rhynchophorus</taxon>
    </lineage>
</organism>
<dbReference type="AlphaFoldDB" id="A0A834I2X8"/>
<dbReference type="EMBL" id="JAACXV010013966">
    <property type="protein sequence ID" value="KAF7271431.1"/>
    <property type="molecule type" value="Genomic_DNA"/>
</dbReference>
<name>A0A834I2X8_RHYFE</name>
<keyword evidence="2" id="KW-1185">Reference proteome</keyword>
<comment type="caution">
    <text evidence="1">The sequence shown here is derived from an EMBL/GenBank/DDBJ whole genome shotgun (WGS) entry which is preliminary data.</text>
</comment>
<reference evidence="1" key="1">
    <citation type="submission" date="2020-08" db="EMBL/GenBank/DDBJ databases">
        <title>Genome sequencing and assembly of the red palm weevil Rhynchophorus ferrugineus.</title>
        <authorList>
            <person name="Dias G.B."/>
            <person name="Bergman C.M."/>
            <person name="Manee M."/>
        </authorList>
    </citation>
    <scope>NUCLEOTIDE SEQUENCE</scope>
    <source>
        <strain evidence="1">AA-2017</strain>
        <tissue evidence="1">Whole larva</tissue>
    </source>
</reference>
<protein>
    <submittedName>
        <fullName evidence="1">Uncharacterized protein</fullName>
    </submittedName>
</protein>
<gene>
    <name evidence="1" type="ORF">GWI33_015688</name>
</gene>